<comment type="caution">
    <text evidence="1">The sequence shown here is derived from an EMBL/GenBank/DDBJ whole genome shotgun (WGS) entry which is preliminary data.</text>
</comment>
<proteinExistence type="predicted"/>
<gene>
    <name evidence="1" type="ORF">J0895_12125</name>
</gene>
<dbReference type="Proteomes" id="UP000664844">
    <property type="component" value="Unassembled WGS sequence"/>
</dbReference>
<evidence type="ECO:0000313" key="2">
    <source>
        <dbReference type="Proteomes" id="UP000664844"/>
    </source>
</evidence>
<organism evidence="1 2">
    <name type="scientific">Phormidium pseudopriestleyi FRX01</name>
    <dbReference type="NCBI Taxonomy" id="1759528"/>
    <lineage>
        <taxon>Bacteria</taxon>
        <taxon>Bacillati</taxon>
        <taxon>Cyanobacteriota</taxon>
        <taxon>Cyanophyceae</taxon>
        <taxon>Oscillatoriophycideae</taxon>
        <taxon>Oscillatoriales</taxon>
        <taxon>Oscillatoriaceae</taxon>
        <taxon>Phormidium</taxon>
    </lineage>
</organism>
<keyword evidence="2" id="KW-1185">Reference proteome</keyword>
<name>A0ABS3FRV3_9CYAN</name>
<dbReference type="RefSeq" id="WP_207088349.1">
    <property type="nucleotide sequence ID" value="NZ_JAFLQW010000325.1"/>
</dbReference>
<accession>A0ABS3FRV3</accession>
<sequence>MGYSGFCRNYAARVAVDSAGVGEWVSRFTEAIATQSHPKHNHAKCYVPL</sequence>
<protein>
    <submittedName>
        <fullName evidence="1">Uncharacterized protein</fullName>
    </submittedName>
</protein>
<reference evidence="1 2" key="1">
    <citation type="submission" date="2021-03" db="EMBL/GenBank/DDBJ databases">
        <title>Metabolic Capacity of the Antarctic Cyanobacterium Phormidium pseudopriestleyi that Sustains Oxygenic Photosynthesis in the Presence of Hydrogen Sulfide.</title>
        <authorList>
            <person name="Lumian J.E."/>
            <person name="Jungblut A.D."/>
            <person name="Dillon M.L."/>
            <person name="Hawes I."/>
            <person name="Doran P.T."/>
            <person name="Mackey T.J."/>
            <person name="Dick G.J."/>
            <person name="Grettenberger C.L."/>
            <person name="Sumner D.Y."/>
        </authorList>
    </citation>
    <scope>NUCLEOTIDE SEQUENCE [LARGE SCALE GENOMIC DNA]</scope>
    <source>
        <strain evidence="1 2">FRX01</strain>
    </source>
</reference>
<evidence type="ECO:0000313" key="1">
    <source>
        <dbReference type="EMBL" id="MBO0349845.1"/>
    </source>
</evidence>
<dbReference type="EMBL" id="JAFLQW010000325">
    <property type="protein sequence ID" value="MBO0349845.1"/>
    <property type="molecule type" value="Genomic_DNA"/>
</dbReference>